<evidence type="ECO:0000313" key="3">
    <source>
        <dbReference type="EMBL" id="THV54390.1"/>
    </source>
</evidence>
<feature type="compositionally biased region" description="Acidic residues" evidence="1">
    <location>
        <begin position="208"/>
        <end position="219"/>
    </location>
</feature>
<dbReference type="OrthoDB" id="5238236at2759"/>
<reference evidence="3 4" key="1">
    <citation type="submission" date="2017-12" db="EMBL/GenBank/DDBJ databases">
        <title>Comparative genomics of Botrytis spp.</title>
        <authorList>
            <person name="Valero-Jimenez C.A."/>
            <person name="Tapia P."/>
            <person name="Veloso J."/>
            <person name="Silva-Moreno E."/>
            <person name="Staats M."/>
            <person name="Valdes J.H."/>
            <person name="Van Kan J.A.L."/>
        </authorList>
    </citation>
    <scope>NUCLEOTIDE SEQUENCE [LARGE SCALE GENOMIC DNA]</scope>
    <source>
        <strain evidence="3 4">MUCL435</strain>
    </source>
</reference>
<name>A0A4S8R9P6_9HELO</name>
<comment type="caution">
    <text evidence="3">The sequence shown here is derived from an EMBL/GenBank/DDBJ whole genome shotgun (WGS) entry which is preliminary data.</text>
</comment>
<sequence>MLPNDLASSYSSYKADTSIFINWLFKSATAYGYKMPKIAASPIENVSTPVPVLNTQPRLKRKARKLAKESRERQNVQESVPVLRAPSNKYIITTAEILKQANFVTGKIELPQTVRKVLQRAIQARERCANWFESSKFGNQSSNRGHQHFIELLQDILSALDQGRNDRSHRNSTDVPCKTSRKSQDTESSWTEISNSFQNLDVEDCLEEDSEVENDEEIPEPSTDTTATCELEEESLEMKMSMMIFYFFEDLHRIQNFLHKIWKRYKDKTMDLLSATLITNTAFELVRRSEQEILSSAPKMFSKKRSYDTIAAVIFYANGLNTGKNPTQKMELKEWLLPTPFDDFIYLSTARILMKYDNLCEMEPAYPIPSLPLRAAYISCPEILGTPYMDKKEQEDVLLSQLIIDLDLFDTYNRLTKEDEARGPALYAPPAADALTAGLQKLKNEGHISVTVVFASQIFLDLNDILGDDITAGREDWGRLVCKRGRSLDSCLWLPKDTASGHWWASGDLHMLKKIIEINSRYTDYTMFRLLKQCLAKSNCSELNWGIVNENESNSTMSLVNRLDQGSSSTSVLQSMASENKCRTQQGNLPRVQFSKDLVLTNNYTRSPECGFRSNGRLTRDWSKKWFVSIGAVTKASNTETHNQQLIEGVKQLDIRLIKPHDDLLFLYKQNPVYCGMVALRLSTSYDEAGLDHSDYHLVISFTAHLYQECVRTKFIQKRWPEMETVIELHKKEFFNGTVPTSADEAYNIFSKDFHLSKVSNGEYTRAKSSPSLRMPILSRNTLSLAIRPFLEHQATFNEATNNLQNLVQTLPSVIMMNDKNRRAKRQLTSLQSLRVLEDFLPDEIPKIQFDYISLTNICYPLLEKIRLGIDPTGKQNPKRTSPRGIEPAYLYMTLDILSKGRIGGENPLLKIVAGVLEKFLEEKFK</sequence>
<feature type="region of interest" description="Disordered" evidence="1">
    <location>
        <begin position="163"/>
        <end position="191"/>
    </location>
</feature>
<dbReference type="EMBL" id="PQXL01000028">
    <property type="protein sequence ID" value="THV54390.1"/>
    <property type="molecule type" value="Genomic_DNA"/>
</dbReference>
<feature type="domain" description="DUF6604" evidence="2">
    <location>
        <begin position="12"/>
        <end position="294"/>
    </location>
</feature>
<proteinExistence type="predicted"/>
<evidence type="ECO:0000313" key="4">
    <source>
        <dbReference type="Proteomes" id="UP000308671"/>
    </source>
</evidence>
<feature type="compositionally biased region" description="Basic and acidic residues" evidence="1">
    <location>
        <begin position="163"/>
        <end position="172"/>
    </location>
</feature>
<dbReference type="Proteomes" id="UP000308671">
    <property type="component" value="Unassembled WGS sequence"/>
</dbReference>
<dbReference type="PANTHER" id="PTHR38795">
    <property type="entry name" value="DUF6604 DOMAIN-CONTAINING PROTEIN"/>
    <property type="match status" value="1"/>
</dbReference>
<feature type="region of interest" description="Disordered" evidence="1">
    <location>
        <begin position="208"/>
        <end position="227"/>
    </location>
</feature>
<evidence type="ECO:0000256" key="1">
    <source>
        <dbReference type="SAM" id="MobiDB-lite"/>
    </source>
</evidence>
<dbReference type="Pfam" id="PF20253">
    <property type="entry name" value="DUF6604"/>
    <property type="match status" value="1"/>
</dbReference>
<dbReference type="AlphaFoldDB" id="A0A4S8R9P6"/>
<protein>
    <recommendedName>
        <fullName evidence="2">DUF6604 domain-containing protein</fullName>
    </recommendedName>
</protein>
<evidence type="ECO:0000259" key="2">
    <source>
        <dbReference type="Pfam" id="PF20253"/>
    </source>
</evidence>
<dbReference type="InterPro" id="IPR046539">
    <property type="entry name" value="DUF6604"/>
</dbReference>
<dbReference type="PANTHER" id="PTHR38795:SF1">
    <property type="entry name" value="DUF6604 DOMAIN-CONTAINING PROTEIN"/>
    <property type="match status" value="1"/>
</dbReference>
<organism evidence="3 4">
    <name type="scientific">Botrytis galanthina</name>
    <dbReference type="NCBI Taxonomy" id="278940"/>
    <lineage>
        <taxon>Eukaryota</taxon>
        <taxon>Fungi</taxon>
        <taxon>Dikarya</taxon>
        <taxon>Ascomycota</taxon>
        <taxon>Pezizomycotina</taxon>
        <taxon>Leotiomycetes</taxon>
        <taxon>Helotiales</taxon>
        <taxon>Sclerotiniaceae</taxon>
        <taxon>Botrytis</taxon>
    </lineage>
</organism>
<accession>A0A4S8R9P6</accession>
<keyword evidence="4" id="KW-1185">Reference proteome</keyword>
<gene>
    <name evidence="3" type="ORF">BGAL_0028g00460</name>
</gene>